<dbReference type="RefSeq" id="WP_095497167.1">
    <property type="nucleotide sequence ID" value="NZ_BSPO01000002.1"/>
</dbReference>
<evidence type="ECO:0000259" key="2">
    <source>
        <dbReference type="Pfam" id="PF12706"/>
    </source>
</evidence>
<protein>
    <submittedName>
        <fullName evidence="3">MBL fold metallo-hydrolase</fullName>
    </submittedName>
</protein>
<evidence type="ECO:0000313" key="3">
    <source>
        <dbReference type="EMBL" id="GLS83272.1"/>
    </source>
</evidence>
<dbReference type="GO" id="GO:0016787">
    <property type="term" value="F:hydrolase activity"/>
    <property type="evidence" value="ECO:0007669"/>
    <property type="project" value="UniProtKB-KW"/>
</dbReference>
<sequence length="265" mass="29040">MKIHHLRSATFVIETQQAVIIVDPMLSDKGALPPFSVVRFKAQKNPTVALPEGCAELLSKVTHALITHSQTFGFKPLQHADHLDPAGEAFLSQNDIPVTTFAKDKAYLEKYGMKVSHGLNPWQPTEFLDGSITAVPAQHGHGWIHKVMANGCGFFIKLPGEPSLYISGDTVLTDDVRRALDELKPDITVVAAGQAQMDVGQSLLMPTAEVIDFIKLSPKQVIANHMEALNHCPVDRKTLANSLQQHGLLEKVWIPTDGESRQFSA</sequence>
<dbReference type="Proteomes" id="UP001157439">
    <property type="component" value="Unassembled WGS sequence"/>
</dbReference>
<dbReference type="PANTHER" id="PTHR43546:SF9">
    <property type="entry name" value="L-ASCORBATE-6-PHOSPHATE LACTONASE ULAG-RELATED"/>
    <property type="match status" value="1"/>
</dbReference>
<evidence type="ECO:0000256" key="1">
    <source>
        <dbReference type="ARBA" id="ARBA00022801"/>
    </source>
</evidence>
<comment type="caution">
    <text evidence="3">The sequence shown here is derived from an EMBL/GenBank/DDBJ whole genome shotgun (WGS) entry which is preliminary data.</text>
</comment>
<organism evidence="3 4">
    <name type="scientific">Paraferrimonas haliotis</name>
    <dbReference type="NCBI Taxonomy" id="2013866"/>
    <lineage>
        <taxon>Bacteria</taxon>
        <taxon>Pseudomonadati</taxon>
        <taxon>Pseudomonadota</taxon>
        <taxon>Gammaproteobacteria</taxon>
        <taxon>Alteromonadales</taxon>
        <taxon>Ferrimonadaceae</taxon>
        <taxon>Paraferrimonas</taxon>
    </lineage>
</organism>
<reference evidence="3 4" key="1">
    <citation type="journal article" date="2014" name="Int. J. Syst. Evol. Microbiol.">
        <title>Complete genome sequence of Corynebacterium casei LMG S-19264T (=DSM 44701T), isolated from a smear-ripened cheese.</title>
        <authorList>
            <consortium name="US DOE Joint Genome Institute (JGI-PGF)"/>
            <person name="Walter F."/>
            <person name="Albersmeier A."/>
            <person name="Kalinowski J."/>
            <person name="Ruckert C."/>
        </authorList>
    </citation>
    <scope>NUCLEOTIDE SEQUENCE [LARGE SCALE GENOMIC DNA]</scope>
    <source>
        <strain evidence="3 4">NBRC 112785</strain>
    </source>
</reference>
<dbReference type="SUPFAM" id="SSF56281">
    <property type="entry name" value="Metallo-hydrolase/oxidoreductase"/>
    <property type="match status" value="1"/>
</dbReference>
<feature type="domain" description="Metallo-beta-lactamase" evidence="2">
    <location>
        <begin position="20"/>
        <end position="225"/>
    </location>
</feature>
<proteinExistence type="predicted"/>
<dbReference type="AlphaFoldDB" id="A0AA37TKR4"/>
<dbReference type="InterPro" id="IPR050114">
    <property type="entry name" value="UPF0173_UPF0282_UlaG_hydrolase"/>
</dbReference>
<dbReference type="Pfam" id="PF12706">
    <property type="entry name" value="Lactamase_B_2"/>
    <property type="match status" value="1"/>
</dbReference>
<gene>
    <name evidence="3" type="ORF">GCM10007894_12490</name>
</gene>
<accession>A0AA37TKR4</accession>
<evidence type="ECO:0000313" key="4">
    <source>
        <dbReference type="Proteomes" id="UP001157439"/>
    </source>
</evidence>
<name>A0AA37TKR4_9GAMM</name>
<keyword evidence="1" id="KW-0378">Hydrolase</keyword>
<dbReference type="InterPro" id="IPR001279">
    <property type="entry name" value="Metallo-B-lactamas"/>
</dbReference>
<keyword evidence="4" id="KW-1185">Reference proteome</keyword>
<dbReference type="Gene3D" id="3.60.15.10">
    <property type="entry name" value="Ribonuclease Z/Hydroxyacylglutathione hydrolase-like"/>
    <property type="match status" value="1"/>
</dbReference>
<dbReference type="EMBL" id="BSPO01000002">
    <property type="protein sequence ID" value="GLS83272.1"/>
    <property type="molecule type" value="Genomic_DNA"/>
</dbReference>
<dbReference type="InterPro" id="IPR036866">
    <property type="entry name" value="RibonucZ/Hydroxyglut_hydro"/>
</dbReference>
<dbReference type="PANTHER" id="PTHR43546">
    <property type="entry name" value="UPF0173 METAL-DEPENDENT HYDROLASE MJ1163-RELATED"/>
    <property type="match status" value="1"/>
</dbReference>